<keyword evidence="2" id="KW-1185">Reference proteome</keyword>
<dbReference type="Proteomes" id="UP000271472">
    <property type="component" value="Unassembled WGS sequence"/>
</dbReference>
<sequence>MTRNEAFWGAMTRARHAIVSNAKAVRKRSAFFILRRRVFLFSSARRRRTTIIYGGGMTLLELGRIAAKYETEMAHAMLFAVAVAKCYEGGKWIKDIA</sequence>
<proteinExistence type="predicted"/>
<name>A0A3N0I9K0_9ACTN</name>
<dbReference type="AlphaFoldDB" id="A0A3N0I9K0"/>
<protein>
    <submittedName>
        <fullName evidence="1">Uncharacterized protein</fullName>
    </submittedName>
</protein>
<accession>A0A3N0I9K0</accession>
<organism evidence="1 2">
    <name type="scientific">Slackia isoflavoniconvertens</name>
    <dbReference type="NCBI Taxonomy" id="572010"/>
    <lineage>
        <taxon>Bacteria</taxon>
        <taxon>Bacillati</taxon>
        <taxon>Actinomycetota</taxon>
        <taxon>Coriobacteriia</taxon>
        <taxon>Eggerthellales</taxon>
        <taxon>Eggerthellaceae</taxon>
        <taxon>Slackia</taxon>
    </lineage>
</organism>
<comment type="caution">
    <text evidence="1">The sequence shown here is derived from an EMBL/GenBank/DDBJ whole genome shotgun (WGS) entry which is preliminary data.</text>
</comment>
<evidence type="ECO:0000313" key="1">
    <source>
        <dbReference type="EMBL" id="RNM33022.1"/>
    </source>
</evidence>
<dbReference type="EMBL" id="QIBZ01000021">
    <property type="protein sequence ID" value="RNM33022.1"/>
    <property type="molecule type" value="Genomic_DNA"/>
</dbReference>
<reference evidence="2" key="1">
    <citation type="submission" date="2018-05" db="EMBL/GenBank/DDBJ databases">
        <title>Genome Sequencing of selected type strains of the family Eggerthellaceae.</title>
        <authorList>
            <person name="Danylec N."/>
            <person name="Stoll D.A."/>
            <person name="Doetsch A."/>
            <person name="Huch M."/>
        </authorList>
    </citation>
    <scope>NUCLEOTIDE SEQUENCE [LARGE SCALE GENOMIC DNA]</scope>
    <source>
        <strain evidence="2">DSM 22006</strain>
    </source>
</reference>
<gene>
    <name evidence="1" type="ORF">DMP05_09135</name>
</gene>
<evidence type="ECO:0000313" key="2">
    <source>
        <dbReference type="Proteomes" id="UP000271472"/>
    </source>
</evidence>